<accession>A0A076FDU7</accession>
<gene>
    <name evidence="1" type="ORF">PmNV_037</name>
</gene>
<dbReference type="GeneID" id="20098343"/>
<evidence type="ECO:0000313" key="2">
    <source>
        <dbReference type="Proteomes" id="UP000203413"/>
    </source>
</evidence>
<evidence type="ECO:0000313" key="1">
    <source>
        <dbReference type="EMBL" id="AII15825.1"/>
    </source>
</evidence>
<reference evidence="1 2" key="1">
    <citation type="journal article" date="2014" name="BMC Genomics">
        <title>The genome and occlusion bodies of marine Penaeus monodon nudivirus (PmNV, also known as MBV and PemoNPV) suggest that it should be assigned to a new nudivirus genus that is distinct from the terrestrial nudiviruses.</title>
        <authorList>
            <person name="Yang Y.T."/>
            <person name="Lee D.Y."/>
            <person name="Wang Y."/>
            <person name="Hu J.M."/>
            <person name="Li W.H."/>
            <person name="Leu J.H."/>
            <person name="Chang G.D."/>
            <person name="Ke H.M."/>
            <person name="Kang S.T."/>
            <person name="Lin S.S."/>
            <person name="Kou G.H."/>
            <person name="Lo C.F."/>
        </authorList>
    </citation>
    <scope>NUCLEOTIDE SEQUENCE [LARGE SCALE GENOMIC DNA]</scope>
    <source>
        <strain evidence="1">Indonesia</strain>
    </source>
</reference>
<sequence length="67" mass="7662">MDVDTLNFEQKARLLNLAVVINALIEKDSTIPKEFAFSDLETITSYIQMITRINNITGDIYENIPEN</sequence>
<dbReference type="KEGG" id="vg:20098343"/>
<dbReference type="RefSeq" id="YP_009051875.1">
    <property type="nucleotide sequence ID" value="NC_024692.1"/>
</dbReference>
<name>A0A076FDU7_9VIRU</name>
<organism evidence="1 2">
    <name type="scientific">Penaeus monodon nudivirus</name>
    <dbReference type="NCBI Taxonomy" id="1529056"/>
    <lineage>
        <taxon>Viruses</taxon>
        <taxon>Viruses incertae sedis</taxon>
        <taxon>Naldaviricetes</taxon>
        <taxon>Lefavirales</taxon>
        <taxon>Nudiviridae</taxon>
        <taxon>Gammanudivirus</taxon>
        <taxon>Gammanudivirus pemonodonis</taxon>
    </lineage>
</organism>
<keyword evidence="2" id="KW-1185">Reference proteome</keyword>
<dbReference type="EMBL" id="KJ184318">
    <property type="protein sequence ID" value="AII15825.1"/>
    <property type="molecule type" value="Genomic_DNA"/>
</dbReference>
<dbReference type="Proteomes" id="UP000203413">
    <property type="component" value="Segment"/>
</dbReference>
<proteinExistence type="predicted"/>
<protein>
    <submittedName>
        <fullName evidence="1">Uncharacterized protein</fullName>
    </submittedName>
</protein>